<sequence length="105" mass="11833">MEVVVVKLKKTFLAEKNNKCDVENYVLGDLDAEHTSIYCSLEVSQDGEFSIGVPGMTWKQTEEEVRGKLLSAFQPMQIHEMVHSFDKKKLDGIKVGKYPVKPDAS</sequence>
<dbReference type="AlphaFoldDB" id="A0A166XDQ0"/>
<accession>A0A166XDQ0</accession>
<gene>
    <name evidence="1" type="ORF">NOR_07888</name>
</gene>
<proteinExistence type="predicted"/>
<protein>
    <submittedName>
        <fullName evidence="1">Uncharacterized protein</fullName>
    </submittedName>
</protein>
<comment type="caution">
    <text evidence="1">The sequence shown here is derived from an EMBL/GenBank/DDBJ whole genome shotgun (WGS) entry which is preliminary data.</text>
</comment>
<dbReference type="Proteomes" id="UP000243498">
    <property type="component" value="Unassembled WGS sequence"/>
</dbReference>
<dbReference type="EMBL" id="AZHC01000040">
    <property type="protein sequence ID" value="OAA35697.1"/>
    <property type="molecule type" value="Genomic_DNA"/>
</dbReference>
<reference evidence="1 2" key="1">
    <citation type="journal article" date="2016" name="Genome Biol. Evol.">
        <title>Divergent and convergent evolution of fungal pathogenicity.</title>
        <authorList>
            <person name="Shang Y."/>
            <person name="Xiao G."/>
            <person name="Zheng P."/>
            <person name="Cen K."/>
            <person name="Zhan S."/>
            <person name="Wang C."/>
        </authorList>
    </citation>
    <scope>NUCLEOTIDE SEQUENCE [LARGE SCALE GENOMIC DNA]</scope>
    <source>
        <strain evidence="1 2">RCEF 4871</strain>
    </source>
</reference>
<organism evidence="1 2">
    <name type="scientific">Metarhizium rileyi (strain RCEF 4871)</name>
    <name type="common">Nomuraea rileyi</name>
    <dbReference type="NCBI Taxonomy" id="1649241"/>
    <lineage>
        <taxon>Eukaryota</taxon>
        <taxon>Fungi</taxon>
        <taxon>Dikarya</taxon>
        <taxon>Ascomycota</taxon>
        <taxon>Pezizomycotina</taxon>
        <taxon>Sordariomycetes</taxon>
        <taxon>Hypocreomycetidae</taxon>
        <taxon>Hypocreales</taxon>
        <taxon>Clavicipitaceae</taxon>
        <taxon>Metarhizium</taxon>
    </lineage>
</organism>
<evidence type="ECO:0000313" key="1">
    <source>
        <dbReference type="EMBL" id="OAA35697.1"/>
    </source>
</evidence>
<name>A0A166XDQ0_METRR</name>
<keyword evidence="2" id="KW-1185">Reference proteome</keyword>
<evidence type="ECO:0000313" key="2">
    <source>
        <dbReference type="Proteomes" id="UP000243498"/>
    </source>
</evidence>